<dbReference type="SUPFAM" id="SSF46689">
    <property type="entry name" value="Homeodomain-like"/>
    <property type="match status" value="2"/>
</dbReference>
<dbReference type="GO" id="GO:0043565">
    <property type="term" value="F:sequence-specific DNA binding"/>
    <property type="evidence" value="ECO:0007669"/>
    <property type="project" value="InterPro"/>
</dbReference>
<gene>
    <name evidence="4" type="ORF">XD57_1626</name>
</gene>
<keyword evidence="2" id="KW-0238">DNA-binding</keyword>
<dbReference type="AlphaFoldDB" id="A0A101EP21"/>
<dbReference type="PRINTS" id="PR00032">
    <property type="entry name" value="HTHARAC"/>
</dbReference>
<dbReference type="PANTHER" id="PTHR43436:SF1">
    <property type="entry name" value="TRANSCRIPTIONAL REGULATORY PROTEIN"/>
    <property type="match status" value="1"/>
</dbReference>
<evidence type="ECO:0000256" key="3">
    <source>
        <dbReference type="ARBA" id="ARBA00023163"/>
    </source>
</evidence>
<reference evidence="4 5" key="1">
    <citation type="journal article" date="2015" name="MBio">
        <title>Genome-Resolved Metagenomic Analysis Reveals Roles for Candidate Phyla and Other Microbial Community Members in Biogeochemical Transformations in Oil Reservoirs.</title>
        <authorList>
            <person name="Hu P."/>
            <person name="Tom L."/>
            <person name="Singh A."/>
            <person name="Thomas B.C."/>
            <person name="Baker B.J."/>
            <person name="Piceno Y.M."/>
            <person name="Andersen G.L."/>
            <person name="Banfield J.F."/>
        </authorList>
    </citation>
    <scope>NUCLEOTIDE SEQUENCE [LARGE SCALE GENOMIC DNA]</scope>
    <source>
        <strain evidence="4">46_26</strain>
    </source>
</reference>
<keyword evidence="3" id="KW-0804">Transcription</keyword>
<evidence type="ECO:0000313" key="4">
    <source>
        <dbReference type="EMBL" id="KUK22274.1"/>
    </source>
</evidence>
<dbReference type="PROSITE" id="PS01124">
    <property type="entry name" value="HTH_ARAC_FAMILY_2"/>
    <property type="match status" value="1"/>
</dbReference>
<dbReference type="GO" id="GO:0003700">
    <property type="term" value="F:DNA-binding transcription factor activity"/>
    <property type="evidence" value="ECO:0007669"/>
    <property type="project" value="InterPro"/>
</dbReference>
<dbReference type="InterPro" id="IPR009594">
    <property type="entry name" value="Tscrpt_reg_HTH_AraC_N"/>
</dbReference>
<sequence>MDEFDHTRRKLIERILHLTEKQPVVRPLPGLTVGRRESPTEPSTYILPPSICIAVQGAKRVLIGEEYYVYDVENFLLNSFDIPVIAQVIEASKEKPYIGITWEIDMEILMEIVVEQKLNTRPIASSRGTSLGKVTHQLLDAFRRMLELLDEPEHISALLPVIKKEIIYRLLVSEQGPRLIQIALSGKNDVITALNYLKEHFSESVNMKRLAEMVGMSVSTFYQNFKILTGMTPLQYQKKLRLCEARKLLMAGNDVTTAAYQVGYESLSQFSREYKRFFGVSPSQDAKRLRNSNLMDVVH</sequence>
<evidence type="ECO:0000256" key="2">
    <source>
        <dbReference type="ARBA" id="ARBA00023125"/>
    </source>
</evidence>
<accession>A0A101EP21</accession>
<protein>
    <submittedName>
        <fullName evidence="4">Transcriptional regulator, AraC family</fullName>
    </submittedName>
</protein>
<dbReference type="SMART" id="SM00342">
    <property type="entry name" value="HTH_ARAC"/>
    <property type="match status" value="1"/>
</dbReference>
<dbReference type="PANTHER" id="PTHR43436">
    <property type="entry name" value="ARAC-FAMILY TRANSCRIPTIONAL REGULATOR"/>
    <property type="match status" value="1"/>
</dbReference>
<name>A0A101EP21_9THEM</name>
<comment type="caution">
    <text evidence="4">The sequence shown here is derived from an EMBL/GenBank/DDBJ whole genome shotgun (WGS) entry which is preliminary data.</text>
</comment>
<dbReference type="PROSITE" id="PS00041">
    <property type="entry name" value="HTH_ARAC_FAMILY_1"/>
    <property type="match status" value="1"/>
</dbReference>
<dbReference type="PATRIC" id="fig|93930.3.peg.764"/>
<keyword evidence="1" id="KW-0805">Transcription regulation</keyword>
<dbReference type="Proteomes" id="UP000058636">
    <property type="component" value="Unassembled WGS sequence"/>
</dbReference>
<dbReference type="EMBL" id="LGFG01000206">
    <property type="protein sequence ID" value="KUK22274.1"/>
    <property type="molecule type" value="Genomic_DNA"/>
</dbReference>
<organism evidence="4 5">
    <name type="scientific">Thermotoga petrophila</name>
    <dbReference type="NCBI Taxonomy" id="93929"/>
    <lineage>
        <taxon>Bacteria</taxon>
        <taxon>Thermotogati</taxon>
        <taxon>Thermotogota</taxon>
        <taxon>Thermotogae</taxon>
        <taxon>Thermotogales</taxon>
        <taxon>Thermotogaceae</taxon>
        <taxon>Thermotoga</taxon>
    </lineage>
</organism>
<evidence type="ECO:0000313" key="5">
    <source>
        <dbReference type="Proteomes" id="UP000058636"/>
    </source>
</evidence>
<evidence type="ECO:0000256" key="1">
    <source>
        <dbReference type="ARBA" id="ARBA00023015"/>
    </source>
</evidence>
<dbReference type="Pfam" id="PF06719">
    <property type="entry name" value="AraC_N"/>
    <property type="match status" value="1"/>
</dbReference>
<dbReference type="InterPro" id="IPR009057">
    <property type="entry name" value="Homeodomain-like_sf"/>
</dbReference>
<dbReference type="InterPro" id="IPR018060">
    <property type="entry name" value="HTH_AraC"/>
</dbReference>
<proteinExistence type="predicted"/>
<dbReference type="Pfam" id="PF12833">
    <property type="entry name" value="HTH_18"/>
    <property type="match status" value="1"/>
</dbReference>
<dbReference type="Gene3D" id="1.10.10.60">
    <property type="entry name" value="Homeodomain-like"/>
    <property type="match status" value="1"/>
</dbReference>
<dbReference type="InterPro" id="IPR018062">
    <property type="entry name" value="HTH_AraC-typ_CS"/>
</dbReference>
<dbReference type="InterPro" id="IPR020449">
    <property type="entry name" value="Tscrpt_reg_AraC-type_HTH"/>
</dbReference>